<comment type="caution">
    <text evidence="3">The sequence shown here is derived from an EMBL/GenBank/DDBJ whole genome shotgun (WGS) entry which is preliminary data.</text>
</comment>
<protein>
    <submittedName>
        <fullName evidence="3">Uncharacterized protein</fullName>
    </submittedName>
</protein>
<reference evidence="3 4" key="1">
    <citation type="submission" date="2024-02" db="EMBL/GenBank/DDBJ databases">
        <authorList>
            <person name="Chen Y."/>
            <person name="Shah S."/>
            <person name="Dougan E. K."/>
            <person name="Thang M."/>
            <person name="Chan C."/>
        </authorList>
    </citation>
    <scope>NUCLEOTIDE SEQUENCE [LARGE SCALE GENOMIC DNA]</scope>
</reference>
<gene>
    <name evidence="3" type="ORF">SCF082_LOCUS30730</name>
</gene>
<feature type="compositionally biased region" description="Acidic residues" evidence="2">
    <location>
        <begin position="229"/>
        <end position="250"/>
    </location>
</feature>
<keyword evidence="1" id="KW-0175">Coiled coil</keyword>
<feature type="coiled-coil region" evidence="1">
    <location>
        <begin position="298"/>
        <end position="339"/>
    </location>
</feature>
<dbReference type="EMBL" id="CAXAMM010025557">
    <property type="protein sequence ID" value="CAK9057216.1"/>
    <property type="molecule type" value="Genomic_DNA"/>
</dbReference>
<keyword evidence="4" id="KW-1185">Reference proteome</keyword>
<evidence type="ECO:0000313" key="3">
    <source>
        <dbReference type="EMBL" id="CAK9057216.1"/>
    </source>
</evidence>
<sequence>MVGLYVFHSEGRSAVNEHRMNSGGARGRQNAPDRNRAVSYLLGQATQPEELTMDFLEKTNSALGTVGAVGTSAIAGKLISDGIEFQELWVNTISKAILEPFGLHDLDSYMASDHWAVEDIRRRNPELRAARFLTPAPGRPRVFANLVLNLKDPVTYLLDMKALWDRISTGEIGVHPTRQPLDRTTLGTLIHNIQRSADLKPTGLKGAWNPKAEDTLIRILDAEIKGGVADDEDVKGEESEGEESEMEDVEDEVGACVEVKGGDANQEDSVSGETMQGDWLEAAVFKHPKFKHQMSFDFDDLGQSLQRLEKHCDDIEQQLQEKKAEIEQKDRMIAHLSAQVAQLQGAK</sequence>
<evidence type="ECO:0000313" key="4">
    <source>
        <dbReference type="Proteomes" id="UP001642464"/>
    </source>
</evidence>
<evidence type="ECO:0000256" key="1">
    <source>
        <dbReference type="SAM" id="Coils"/>
    </source>
</evidence>
<evidence type="ECO:0000256" key="2">
    <source>
        <dbReference type="SAM" id="MobiDB-lite"/>
    </source>
</evidence>
<name>A0ABP0N0U4_9DINO</name>
<feature type="region of interest" description="Disordered" evidence="2">
    <location>
        <begin position="228"/>
        <end position="250"/>
    </location>
</feature>
<dbReference type="Proteomes" id="UP001642464">
    <property type="component" value="Unassembled WGS sequence"/>
</dbReference>
<accession>A0ABP0N0U4</accession>
<organism evidence="3 4">
    <name type="scientific">Durusdinium trenchii</name>
    <dbReference type="NCBI Taxonomy" id="1381693"/>
    <lineage>
        <taxon>Eukaryota</taxon>
        <taxon>Sar</taxon>
        <taxon>Alveolata</taxon>
        <taxon>Dinophyceae</taxon>
        <taxon>Suessiales</taxon>
        <taxon>Symbiodiniaceae</taxon>
        <taxon>Durusdinium</taxon>
    </lineage>
</organism>
<proteinExistence type="predicted"/>